<comment type="caution">
    <text evidence="6">The sequence shown here is derived from an EMBL/GenBank/DDBJ whole genome shotgun (WGS) entry which is preliminary data.</text>
</comment>
<dbReference type="PANTHER" id="PTHR43719">
    <property type="entry name" value="TWO-COMPONENT HISTIDINE KINASE"/>
    <property type="match status" value="1"/>
</dbReference>
<evidence type="ECO:0008006" key="8">
    <source>
        <dbReference type="Google" id="ProtNLM"/>
    </source>
</evidence>
<evidence type="ECO:0000259" key="4">
    <source>
        <dbReference type="PROSITE" id="PS50110"/>
    </source>
</evidence>
<dbReference type="PROSITE" id="PS50109">
    <property type="entry name" value="HIS_KIN"/>
    <property type="match status" value="1"/>
</dbReference>
<keyword evidence="1 2" id="KW-0597">Phosphoprotein</keyword>
<dbReference type="InterPro" id="IPR003661">
    <property type="entry name" value="HisK_dim/P_dom"/>
</dbReference>
<dbReference type="SMART" id="SM00387">
    <property type="entry name" value="HATPase_c"/>
    <property type="match status" value="1"/>
</dbReference>
<dbReference type="PANTHER" id="PTHR43719:SF30">
    <property type="entry name" value="TWO-COMPONENT SYSTEM RESPONSE REGULATOR"/>
    <property type="match status" value="1"/>
</dbReference>
<name>A0A1V8T3A8_9PEZI</name>
<dbReference type="InterPro" id="IPR011006">
    <property type="entry name" value="CheY-like_superfamily"/>
</dbReference>
<dbReference type="CDD" id="cd00130">
    <property type="entry name" value="PAS"/>
    <property type="match status" value="1"/>
</dbReference>
<evidence type="ECO:0000313" key="6">
    <source>
        <dbReference type="EMBL" id="OQO05809.1"/>
    </source>
</evidence>
<dbReference type="InterPro" id="IPR035965">
    <property type="entry name" value="PAS-like_dom_sf"/>
</dbReference>
<evidence type="ECO:0000256" key="1">
    <source>
        <dbReference type="ARBA" id="ARBA00022553"/>
    </source>
</evidence>
<dbReference type="NCBIfam" id="TIGR00229">
    <property type="entry name" value="sensory_box"/>
    <property type="match status" value="1"/>
</dbReference>
<dbReference type="SMART" id="SM00091">
    <property type="entry name" value="PAS"/>
    <property type="match status" value="2"/>
</dbReference>
<dbReference type="CDD" id="cd17546">
    <property type="entry name" value="REC_hyHK_CKI1_RcsC-like"/>
    <property type="match status" value="1"/>
</dbReference>
<organism evidence="6 7">
    <name type="scientific">Cryoendolithus antarcticus</name>
    <dbReference type="NCBI Taxonomy" id="1507870"/>
    <lineage>
        <taxon>Eukaryota</taxon>
        <taxon>Fungi</taxon>
        <taxon>Dikarya</taxon>
        <taxon>Ascomycota</taxon>
        <taxon>Pezizomycotina</taxon>
        <taxon>Dothideomycetes</taxon>
        <taxon>Dothideomycetidae</taxon>
        <taxon>Cladosporiales</taxon>
        <taxon>Cladosporiaceae</taxon>
        <taxon>Cryoendolithus</taxon>
    </lineage>
</organism>
<dbReference type="Gene3D" id="3.30.565.10">
    <property type="entry name" value="Histidine kinase-like ATPase, C-terminal domain"/>
    <property type="match status" value="1"/>
</dbReference>
<proteinExistence type="predicted"/>
<dbReference type="CDD" id="cd00082">
    <property type="entry name" value="HisKA"/>
    <property type="match status" value="1"/>
</dbReference>
<feature type="domain" description="PAS" evidence="5">
    <location>
        <begin position="288"/>
        <end position="358"/>
    </location>
</feature>
<evidence type="ECO:0000313" key="7">
    <source>
        <dbReference type="Proteomes" id="UP000192596"/>
    </source>
</evidence>
<feature type="modified residue" description="4-aspartylphosphate" evidence="2">
    <location>
        <position position="806"/>
    </location>
</feature>
<dbReference type="InterPro" id="IPR050956">
    <property type="entry name" value="2C_system_His_kinase"/>
</dbReference>
<dbReference type="InterPro" id="IPR036890">
    <property type="entry name" value="HATPase_C_sf"/>
</dbReference>
<dbReference type="InterPro" id="IPR036097">
    <property type="entry name" value="HisK_dim/P_sf"/>
</dbReference>
<dbReference type="Pfam" id="PF13188">
    <property type="entry name" value="PAS_8"/>
    <property type="match status" value="2"/>
</dbReference>
<evidence type="ECO:0000259" key="3">
    <source>
        <dbReference type="PROSITE" id="PS50109"/>
    </source>
</evidence>
<dbReference type="InterPro" id="IPR000014">
    <property type="entry name" value="PAS"/>
</dbReference>
<dbReference type="Gene3D" id="1.10.287.130">
    <property type="match status" value="1"/>
</dbReference>
<evidence type="ECO:0000259" key="5">
    <source>
        <dbReference type="PROSITE" id="PS50112"/>
    </source>
</evidence>
<dbReference type="Pfam" id="PF00072">
    <property type="entry name" value="Response_reg"/>
    <property type="match status" value="1"/>
</dbReference>
<dbReference type="GO" id="GO:0000155">
    <property type="term" value="F:phosphorelay sensor kinase activity"/>
    <property type="evidence" value="ECO:0007669"/>
    <property type="project" value="InterPro"/>
</dbReference>
<dbReference type="InParanoid" id="A0A1V8T3A8"/>
<dbReference type="InterPro" id="IPR003594">
    <property type="entry name" value="HATPase_dom"/>
</dbReference>
<dbReference type="Proteomes" id="UP000192596">
    <property type="component" value="Unassembled WGS sequence"/>
</dbReference>
<dbReference type="OrthoDB" id="60033at2759"/>
<feature type="domain" description="Histidine kinase" evidence="3">
    <location>
        <begin position="439"/>
        <end position="717"/>
    </location>
</feature>
<dbReference type="SUPFAM" id="SSF47384">
    <property type="entry name" value="Homodimeric domain of signal transducing histidine kinase"/>
    <property type="match status" value="1"/>
</dbReference>
<dbReference type="SUPFAM" id="SSF55874">
    <property type="entry name" value="ATPase domain of HSP90 chaperone/DNA topoisomerase II/histidine kinase"/>
    <property type="match status" value="1"/>
</dbReference>
<accession>A0A1V8T3A8</accession>
<dbReference type="Pfam" id="PF26131">
    <property type="entry name" value="PAS-like"/>
    <property type="match status" value="1"/>
</dbReference>
<dbReference type="PROSITE" id="PS50110">
    <property type="entry name" value="RESPONSE_REGULATORY"/>
    <property type="match status" value="1"/>
</dbReference>
<dbReference type="Gene3D" id="3.40.50.2300">
    <property type="match status" value="1"/>
</dbReference>
<dbReference type="SMART" id="SM00388">
    <property type="entry name" value="HisKA"/>
    <property type="match status" value="1"/>
</dbReference>
<gene>
    <name evidence="6" type="ORF">B0A48_09904</name>
</gene>
<protein>
    <recommendedName>
        <fullName evidence="8">Histidine kinase</fullName>
    </recommendedName>
</protein>
<feature type="domain" description="Response regulatory" evidence="4">
    <location>
        <begin position="746"/>
        <end position="877"/>
    </location>
</feature>
<dbReference type="EMBL" id="NAJO01000018">
    <property type="protein sequence ID" value="OQO05809.1"/>
    <property type="molecule type" value="Genomic_DNA"/>
</dbReference>
<evidence type="ECO:0000256" key="2">
    <source>
        <dbReference type="PROSITE-ProRule" id="PRU00169"/>
    </source>
</evidence>
<dbReference type="STRING" id="1507870.A0A1V8T3A8"/>
<dbReference type="InterPro" id="IPR005467">
    <property type="entry name" value="His_kinase_dom"/>
</dbReference>
<keyword evidence="7" id="KW-1185">Reference proteome</keyword>
<feature type="domain" description="PAS" evidence="5">
    <location>
        <begin position="161"/>
        <end position="222"/>
    </location>
</feature>
<dbReference type="InterPro" id="IPR001789">
    <property type="entry name" value="Sig_transdc_resp-reg_receiver"/>
</dbReference>
<sequence>MDSVSARDFLYADPRPTCVFDLNTRADQPGASKLSAPFTNPALQSQSHLLRDVLEGSDHNAGAYFRLRTWVFDINSAAPSTILEDGALLRSGPVLGYTIDDRWRVLQWQGANPQLHHSAVPINGGPSEKTAPSLPPLGQYHDNRSEEFREVLGDRDHAAARLALMHATMELVDVGFFEYNTNGELLYANEAFYKLSGHPKMGTSGYTWLDCVYEEDKKDLMQRWITLGKGKPSTFEMRWKGPPGALAAPEDSAPGNDAGGCITDIAAQKRSVSDALKRAEALERAQISERRFTRLANNANVGIFIVDLEMKIVYCNSEWFAISGHPVVDFADVSWTEHLLAEDLATVDKYWNQMIETKQAVNFQLRWQKPWLDAQGTRGTPHTWTMCCIYHEPNSDGSITSVAGFLTDISHLIWAESAQKQRTDEAIEAKRQQENFIDMTCHEIRNPLGAVMHCADLIESTASEIAELLKDTLPSLPNHNRSRYESLSKSSAEAVDTIVSCSTHQKRIMDDILTLSKLDSKLLTIVPSLSQVDDVLKIAEKMFEVDARKVGITLQVWREQIDGEPQVNWVMLDRGRLMQVLINLLTNALKFTQKEAKKVVTVSMRVSQAKLSEQDLGVELVPVSTVRDRHLTRSHTGEEVYLYFKVVDSGCGFDHEQKLAIFERFAQASPRTHSTYGGSGLGLHITRELIEMQGGEIGVSSQRGEGSTFAFYITAPIAAAPEVSKDTESLAAGNSAHTSETMPSYTILVVEDNLVNQKVMQRQLVKMGHKIYVASNGIEALAFLATTSCWKDNADSPIQLSVITMDIEMPIMDGVTCTREIRAAEAIGDIVRHVPIIAVSANARHEQINFAIECGMDDAISKPFRITELIPKIERLSRVRAIEPM</sequence>
<dbReference type="PRINTS" id="PR00344">
    <property type="entry name" value="BCTRLSENSOR"/>
</dbReference>
<dbReference type="SMART" id="SM00448">
    <property type="entry name" value="REC"/>
    <property type="match status" value="1"/>
</dbReference>
<dbReference type="Pfam" id="PF02518">
    <property type="entry name" value="HATPase_c"/>
    <property type="match status" value="1"/>
</dbReference>
<dbReference type="Gene3D" id="3.30.450.20">
    <property type="entry name" value="PAS domain"/>
    <property type="match status" value="2"/>
</dbReference>
<dbReference type="InterPro" id="IPR058846">
    <property type="entry name" value="PAS-like"/>
</dbReference>
<dbReference type="AlphaFoldDB" id="A0A1V8T3A8"/>
<dbReference type="InterPro" id="IPR004358">
    <property type="entry name" value="Sig_transdc_His_kin-like_C"/>
</dbReference>
<dbReference type="PROSITE" id="PS50112">
    <property type="entry name" value="PAS"/>
    <property type="match status" value="2"/>
</dbReference>
<dbReference type="SUPFAM" id="SSF52172">
    <property type="entry name" value="CheY-like"/>
    <property type="match status" value="1"/>
</dbReference>
<dbReference type="Pfam" id="PF00512">
    <property type="entry name" value="HisKA"/>
    <property type="match status" value="1"/>
</dbReference>
<dbReference type="SUPFAM" id="SSF55785">
    <property type="entry name" value="PYP-like sensor domain (PAS domain)"/>
    <property type="match status" value="2"/>
</dbReference>
<reference evidence="7" key="1">
    <citation type="submission" date="2017-03" db="EMBL/GenBank/DDBJ databases">
        <title>Genomes of endolithic fungi from Antarctica.</title>
        <authorList>
            <person name="Coleine C."/>
            <person name="Masonjones S."/>
            <person name="Stajich J.E."/>
        </authorList>
    </citation>
    <scope>NUCLEOTIDE SEQUENCE [LARGE SCALE GENOMIC DNA]</scope>
    <source>
        <strain evidence="7">CCFEE 5527</strain>
    </source>
</reference>